<feature type="domain" description="TCTP" evidence="2">
    <location>
        <begin position="1"/>
        <end position="180"/>
    </location>
</feature>
<sequence length="180" mass="19901">MIIYKCRFSGDEMLSDAFKPVPVKDEDGNEVPGLIQIQSQKVSKDTGGSIDIGCGNEFGGGDDEGADSGAELVNNVVDETFGFDLHEIPMGKKDIKEYLQLYCKNLRAKLKEDDKVTGPEVKAFTQAAPAFCKWILSKYDDMQFFTSSSMDPDGSMAFAYYEDVDPLFVFIKAGLIEEKC</sequence>
<dbReference type="GO" id="GO:0005509">
    <property type="term" value="F:calcium ion binding"/>
    <property type="evidence" value="ECO:0007669"/>
    <property type="project" value="TreeGrafter"/>
</dbReference>
<dbReference type="InterPro" id="IPR018105">
    <property type="entry name" value="Translational_control_tumour_p"/>
</dbReference>
<dbReference type="FunCoup" id="B5Y447">
    <property type="interactions" value="339"/>
</dbReference>
<dbReference type="Proteomes" id="UP000000759">
    <property type="component" value="Chromosome 11"/>
</dbReference>
<organism evidence="3 4">
    <name type="scientific">Phaeodactylum tricornutum (strain CCAP 1055/1)</name>
    <dbReference type="NCBI Taxonomy" id="556484"/>
    <lineage>
        <taxon>Eukaryota</taxon>
        <taxon>Sar</taxon>
        <taxon>Stramenopiles</taxon>
        <taxon>Ochrophyta</taxon>
        <taxon>Bacillariophyta</taxon>
        <taxon>Bacillariophyceae</taxon>
        <taxon>Bacillariophycidae</taxon>
        <taxon>Naviculales</taxon>
        <taxon>Phaeodactylaceae</taxon>
        <taxon>Phaeodactylum</taxon>
    </lineage>
</organism>
<dbReference type="Pfam" id="PF00838">
    <property type="entry name" value="TCTP"/>
    <property type="match status" value="1"/>
</dbReference>
<evidence type="ECO:0000313" key="3">
    <source>
        <dbReference type="EMBL" id="ACI65246.1"/>
    </source>
</evidence>
<evidence type="ECO:0000259" key="2">
    <source>
        <dbReference type="PROSITE" id="PS51797"/>
    </source>
</evidence>
<dbReference type="RefSeq" id="XP_002185776.1">
    <property type="nucleotide sequence ID" value="XM_002185740.1"/>
</dbReference>
<dbReference type="InterPro" id="IPR011323">
    <property type="entry name" value="Mss4/transl-control_tumour"/>
</dbReference>
<dbReference type="eggNOG" id="KOG1727">
    <property type="taxonomic scope" value="Eukaryota"/>
</dbReference>
<dbReference type="PaxDb" id="2850-Phatr46897"/>
<dbReference type="PANTHER" id="PTHR11991">
    <property type="entry name" value="TRANSLATIONALLY CONTROLLED TUMOR PROTEIN-RELATED"/>
    <property type="match status" value="1"/>
</dbReference>
<comment type="similarity">
    <text evidence="1">Belongs to the TCTP family.</text>
</comment>
<dbReference type="EMBL" id="CP001141">
    <property type="protein sequence ID" value="ACI65246.1"/>
    <property type="molecule type" value="Genomic_DNA"/>
</dbReference>
<dbReference type="PROSITE" id="PS51797">
    <property type="entry name" value="TCTP_3"/>
    <property type="match status" value="1"/>
</dbReference>
<proteinExistence type="inferred from homology"/>
<dbReference type="AlphaFoldDB" id="B5Y447"/>
<evidence type="ECO:0000256" key="1">
    <source>
        <dbReference type="PROSITE-ProRule" id="PRU01133"/>
    </source>
</evidence>
<reference evidence="4" key="2">
    <citation type="submission" date="2008-08" db="EMBL/GenBank/DDBJ databases">
        <authorList>
            <consortium name="Diatom Consortium"/>
            <person name="Grigoriev I."/>
            <person name="Grimwood J."/>
            <person name="Kuo A."/>
            <person name="Otillar R.P."/>
            <person name="Salamov A."/>
            <person name="Detter J.C."/>
            <person name="Lindquist E."/>
            <person name="Shapiro H."/>
            <person name="Lucas S."/>
            <person name="Glavina del Rio T."/>
            <person name="Pitluck S."/>
            <person name="Rokhsar D."/>
            <person name="Bowler C."/>
        </authorList>
    </citation>
    <scope>GENOME REANNOTATION</scope>
    <source>
        <strain evidence="4">CCAP 1055/1</strain>
    </source>
</reference>
<dbReference type="OMA" id="AYNKCIK"/>
<dbReference type="InParanoid" id="B5Y447"/>
<dbReference type="InterPro" id="IPR011057">
    <property type="entry name" value="Mss4-like_sf"/>
</dbReference>
<accession>B5Y447</accession>
<dbReference type="GO" id="GO:0005737">
    <property type="term" value="C:cytoplasm"/>
    <property type="evidence" value="ECO:0007669"/>
    <property type="project" value="TreeGrafter"/>
</dbReference>
<dbReference type="SUPFAM" id="SSF51316">
    <property type="entry name" value="Mss4-like"/>
    <property type="match status" value="1"/>
</dbReference>
<protein>
    <recommendedName>
        <fullName evidence="2">TCTP domain-containing protein</fullName>
    </recommendedName>
</protein>
<dbReference type="HOGENOM" id="CLU_095877_0_1_1"/>
<dbReference type="PANTHER" id="PTHR11991:SF0">
    <property type="entry name" value="TRANSLATIONALLY-CONTROLLED TUMOR PROTEIN"/>
    <property type="match status" value="1"/>
</dbReference>
<dbReference type="STRING" id="556484.B5Y447"/>
<dbReference type="GeneID" id="7204734"/>
<dbReference type="InterPro" id="IPR034737">
    <property type="entry name" value="TCTP"/>
</dbReference>
<dbReference type="OrthoDB" id="10248936at2759"/>
<gene>
    <name evidence="3" type="ORF">PHATR_46897</name>
</gene>
<dbReference type="Gene3D" id="2.170.150.10">
    <property type="entry name" value="Metal Binding Protein, Guanine Nucleotide Exchange Factor, Chain A"/>
    <property type="match status" value="1"/>
</dbReference>
<reference evidence="3 4" key="1">
    <citation type="journal article" date="2008" name="Nature">
        <title>The Phaeodactylum genome reveals the evolutionary history of diatom genomes.</title>
        <authorList>
            <person name="Bowler C."/>
            <person name="Allen A.E."/>
            <person name="Badger J.H."/>
            <person name="Grimwood J."/>
            <person name="Jabbari K."/>
            <person name="Kuo A."/>
            <person name="Maheswari U."/>
            <person name="Martens C."/>
            <person name="Maumus F."/>
            <person name="Otillar R.P."/>
            <person name="Rayko E."/>
            <person name="Salamov A."/>
            <person name="Vandepoele K."/>
            <person name="Beszteri B."/>
            <person name="Gruber A."/>
            <person name="Heijde M."/>
            <person name="Katinka M."/>
            <person name="Mock T."/>
            <person name="Valentin K."/>
            <person name="Verret F."/>
            <person name="Berges J.A."/>
            <person name="Brownlee C."/>
            <person name="Cadoret J.P."/>
            <person name="Chiovitti A."/>
            <person name="Choi C.J."/>
            <person name="Coesel S."/>
            <person name="De Martino A."/>
            <person name="Detter J.C."/>
            <person name="Durkin C."/>
            <person name="Falciatore A."/>
            <person name="Fournet J."/>
            <person name="Haruta M."/>
            <person name="Huysman M.J."/>
            <person name="Jenkins B.D."/>
            <person name="Jiroutova K."/>
            <person name="Jorgensen R.E."/>
            <person name="Joubert Y."/>
            <person name="Kaplan A."/>
            <person name="Kroger N."/>
            <person name="Kroth P.G."/>
            <person name="La Roche J."/>
            <person name="Lindquist E."/>
            <person name="Lommer M."/>
            <person name="Martin-Jezequel V."/>
            <person name="Lopez P.J."/>
            <person name="Lucas S."/>
            <person name="Mangogna M."/>
            <person name="McGinnis K."/>
            <person name="Medlin L.K."/>
            <person name="Montsant A."/>
            <person name="Oudot-Le Secq M.P."/>
            <person name="Napoli C."/>
            <person name="Obornik M."/>
            <person name="Parker M.S."/>
            <person name="Petit J.L."/>
            <person name="Porcel B.M."/>
            <person name="Poulsen N."/>
            <person name="Robison M."/>
            <person name="Rychlewski L."/>
            <person name="Rynearson T.A."/>
            <person name="Schmutz J."/>
            <person name="Shapiro H."/>
            <person name="Siaut M."/>
            <person name="Stanley M."/>
            <person name="Sussman M.R."/>
            <person name="Taylor A.R."/>
            <person name="Vardi A."/>
            <person name="von Dassow P."/>
            <person name="Vyverman W."/>
            <person name="Willis A."/>
            <person name="Wyrwicz L.S."/>
            <person name="Rokhsar D.S."/>
            <person name="Weissenbach J."/>
            <person name="Armbrust E.V."/>
            <person name="Green B.R."/>
            <person name="Van de Peer Y."/>
            <person name="Grigoriev I.V."/>
        </authorList>
    </citation>
    <scope>NUCLEOTIDE SEQUENCE [LARGE SCALE GENOMIC DNA]</scope>
    <source>
        <strain evidence="3 4">CCAP 1055/1</strain>
    </source>
</reference>
<dbReference type="KEGG" id="pti:PHATR_46897"/>
<evidence type="ECO:0000313" key="4">
    <source>
        <dbReference type="Proteomes" id="UP000000759"/>
    </source>
</evidence>
<keyword evidence="4" id="KW-1185">Reference proteome</keyword>
<name>B5Y447_PHATC</name>